<dbReference type="InterPro" id="IPR015947">
    <property type="entry name" value="PUA-like_sf"/>
</dbReference>
<evidence type="ECO:0000259" key="5">
    <source>
        <dbReference type="SMART" id="SM01136"/>
    </source>
</evidence>
<evidence type="ECO:0000259" key="4">
    <source>
        <dbReference type="SMART" id="SM00359"/>
    </source>
</evidence>
<dbReference type="Pfam" id="PF01509">
    <property type="entry name" value="TruB_N"/>
    <property type="match status" value="1"/>
</dbReference>
<evidence type="ECO:0000256" key="2">
    <source>
        <dbReference type="ARBA" id="ARBA00023235"/>
    </source>
</evidence>
<dbReference type="SMART" id="SM01136">
    <property type="entry name" value="DKCLD"/>
    <property type="match status" value="1"/>
</dbReference>
<accession>A0ABM4A9H6</accession>
<name>A0ABM4A9H6_ZIZJJ</name>
<dbReference type="Gene3D" id="2.30.130.10">
    <property type="entry name" value="PUA domain"/>
    <property type="match status" value="1"/>
</dbReference>
<dbReference type="InterPro" id="IPR020103">
    <property type="entry name" value="PsdUridine_synth_cat_dom_sf"/>
</dbReference>
<dbReference type="CDD" id="cd21148">
    <property type="entry name" value="PUA_Cbf5"/>
    <property type="match status" value="1"/>
</dbReference>
<sequence>MSEVEISRSDKKKKKHRAKDDSVLDTQKQLNNGTDNDPTQNDADFMIKPQSFTPTIDTSQWPILLKNYDRLNVRTGHYTPLPSGHSPLKRPLVDYIRYGIINLDKPSNPSSHEVVAWIKRILRVEKTGHSGTLDPKVTGNLIVCIDRATRLVKSQQGAGKEYVCVARLHSAVPDVSKVARALETLTGAVFQKPPLISAVKRQLRVRTIYESKLLEYDPDKHLVIFWIYCEAGTYVRTLCVHLGLILGVGGHMQELRRVKSGNLGENNNMVTMHDVMDAQWVYDNQGDESYLRRVIMPLEVLLTNHKRLVVKDSAVNAICYGAKLMIPGLLRFDNDIEVGQEIVLMTTKGEAIALGIAEMTTAVMATCDHGVVAKIKRVVMDRDTYPRKWGLGPRASMKKKLIAEGKLSKHGKPNENTPKEWLRNVALPTGGDSVVAGFAAAAEPTDTAAVEEEKKKKKNKDGEEDEGRKRKLDESTDVPAPKKRKGEEVETEGKEDVVEVEVEKKEKKKKKKKDKENGDVDSPDVEKSEKVKKKEHRDKSEAVSPDTEKSEKKKKKKKSKEAEVAVEDIGNGEADKSEKKKKKKKHKDTEED</sequence>
<feature type="domain" description="PUA" evidence="4">
    <location>
        <begin position="306"/>
        <end position="380"/>
    </location>
</feature>
<evidence type="ECO:0000313" key="7">
    <source>
        <dbReference type="RefSeq" id="XP_060673386.1"/>
    </source>
</evidence>
<dbReference type="InterPro" id="IPR036974">
    <property type="entry name" value="PUA_sf"/>
</dbReference>
<dbReference type="PANTHER" id="PTHR23127:SF0">
    <property type="entry name" value="H_ACA RIBONUCLEOPROTEIN COMPLEX SUBUNIT DKC1"/>
    <property type="match status" value="1"/>
</dbReference>
<keyword evidence="2" id="KW-0413">Isomerase</keyword>
<dbReference type="Pfam" id="PF16198">
    <property type="entry name" value="TruB_C_2"/>
    <property type="match status" value="1"/>
</dbReference>
<evidence type="ECO:0000313" key="6">
    <source>
        <dbReference type="Proteomes" id="UP001652623"/>
    </source>
</evidence>
<dbReference type="InterPro" id="IPR002501">
    <property type="entry name" value="PsdUridine_synth_N"/>
</dbReference>
<dbReference type="SMART" id="SM00359">
    <property type="entry name" value="PUA"/>
    <property type="match status" value="1"/>
</dbReference>
<evidence type="ECO:0000256" key="3">
    <source>
        <dbReference type="SAM" id="MobiDB-lite"/>
    </source>
</evidence>
<dbReference type="SUPFAM" id="SSF88697">
    <property type="entry name" value="PUA domain-like"/>
    <property type="match status" value="1"/>
</dbReference>
<protein>
    <submittedName>
        <fullName evidence="7">H/ACA ribonucleoprotein complex subunit 4</fullName>
    </submittedName>
</protein>
<feature type="compositionally biased region" description="Basic and acidic residues" evidence="3">
    <location>
        <begin position="514"/>
        <end position="529"/>
    </location>
</feature>
<feature type="compositionally biased region" description="Basic and acidic residues" evidence="3">
    <location>
        <begin position="537"/>
        <end position="551"/>
    </location>
</feature>
<dbReference type="SUPFAM" id="SSF55120">
    <property type="entry name" value="Pseudouridine synthase"/>
    <property type="match status" value="1"/>
</dbReference>
<dbReference type="InterPro" id="IPR002478">
    <property type="entry name" value="PUA"/>
</dbReference>
<dbReference type="NCBIfam" id="NF003280">
    <property type="entry name" value="PRK04270.1"/>
    <property type="match status" value="1"/>
</dbReference>
<dbReference type="RefSeq" id="XP_060673386.1">
    <property type="nucleotide sequence ID" value="XM_060817403.1"/>
</dbReference>
<feature type="region of interest" description="Disordered" evidence="3">
    <location>
        <begin position="1"/>
        <end position="42"/>
    </location>
</feature>
<dbReference type="PROSITE" id="PS50890">
    <property type="entry name" value="PUA"/>
    <property type="match status" value="1"/>
</dbReference>
<dbReference type="Gene3D" id="3.30.2350.10">
    <property type="entry name" value="Pseudouridine synthase"/>
    <property type="match status" value="1"/>
</dbReference>
<feature type="domain" description="Dyskerin-like" evidence="5">
    <location>
        <begin position="57"/>
        <end position="115"/>
    </location>
</feature>
<feature type="compositionally biased region" description="Basic and acidic residues" evidence="3">
    <location>
        <begin position="485"/>
        <end position="505"/>
    </location>
</feature>
<dbReference type="NCBIfam" id="TIGR00425">
    <property type="entry name" value="CBF5"/>
    <property type="match status" value="1"/>
</dbReference>
<dbReference type="InterPro" id="IPR032819">
    <property type="entry name" value="TruB_C"/>
</dbReference>
<reference evidence="7" key="1">
    <citation type="submission" date="2025-08" db="UniProtKB">
        <authorList>
            <consortium name="RefSeq"/>
        </authorList>
    </citation>
    <scope>IDENTIFICATION</scope>
    <source>
        <tissue evidence="7">Seedling</tissue>
    </source>
</reference>
<evidence type="ECO:0000256" key="1">
    <source>
        <dbReference type="ARBA" id="ARBA00008999"/>
    </source>
</evidence>
<dbReference type="InterPro" id="IPR004521">
    <property type="entry name" value="Uncharacterised_CHP00451"/>
</dbReference>
<keyword evidence="6" id="KW-1185">Reference proteome</keyword>
<dbReference type="InterPro" id="IPR012960">
    <property type="entry name" value="Dyskerin-like"/>
</dbReference>
<dbReference type="Pfam" id="PF08068">
    <property type="entry name" value="DKCLD"/>
    <property type="match status" value="1"/>
</dbReference>
<comment type="similarity">
    <text evidence="1">Belongs to the pseudouridine synthase TruB family.</text>
</comment>
<proteinExistence type="inferred from homology"/>
<dbReference type="GeneID" id="132803819"/>
<feature type="compositionally biased region" description="Polar residues" evidence="3">
    <location>
        <begin position="24"/>
        <end position="42"/>
    </location>
</feature>
<dbReference type="PANTHER" id="PTHR23127">
    <property type="entry name" value="CENTROMERE/MICROTUBULE BINDING PROTEIN CBF5"/>
    <property type="match status" value="1"/>
</dbReference>
<dbReference type="NCBIfam" id="TIGR00451">
    <property type="entry name" value="unchar_dom_2"/>
    <property type="match status" value="1"/>
</dbReference>
<dbReference type="CDD" id="cd02572">
    <property type="entry name" value="PseudoU_synth_hDyskerin"/>
    <property type="match status" value="1"/>
</dbReference>
<feature type="region of interest" description="Disordered" evidence="3">
    <location>
        <begin position="442"/>
        <end position="592"/>
    </location>
</feature>
<gene>
    <name evidence="7" type="primary">LOC132803819</name>
</gene>
<dbReference type="InterPro" id="IPR004802">
    <property type="entry name" value="tRNA_PsdUridine_synth_B_fam"/>
</dbReference>
<dbReference type="Proteomes" id="UP001652623">
    <property type="component" value="Chromosome 5"/>
</dbReference>
<organism evidence="6 7">
    <name type="scientific">Ziziphus jujuba</name>
    <name type="common">Chinese jujube</name>
    <name type="synonym">Ziziphus sativa</name>
    <dbReference type="NCBI Taxonomy" id="326968"/>
    <lineage>
        <taxon>Eukaryota</taxon>
        <taxon>Viridiplantae</taxon>
        <taxon>Streptophyta</taxon>
        <taxon>Embryophyta</taxon>
        <taxon>Tracheophyta</taxon>
        <taxon>Spermatophyta</taxon>
        <taxon>Magnoliopsida</taxon>
        <taxon>eudicotyledons</taxon>
        <taxon>Gunneridae</taxon>
        <taxon>Pentapetalae</taxon>
        <taxon>rosids</taxon>
        <taxon>fabids</taxon>
        <taxon>Rosales</taxon>
        <taxon>Rhamnaceae</taxon>
        <taxon>Paliureae</taxon>
        <taxon>Ziziphus</taxon>
    </lineage>
</organism>
<dbReference type="Pfam" id="PF01472">
    <property type="entry name" value="PUA"/>
    <property type="match status" value="1"/>
</dbReference>
<dbReference type="GO" id="GO:1990904">
    <property type="term" value="C:ribonucleoprotein complex"/>
    <property type="evidence" value="ECO:0007669"/>
    <property type="project" value="UniProtKB-KW"/>
</dbReference>
<keyword evidence="7" id="KW-0687">Ribonucleoprotein</keyword>